<dbReference type="RefSeq" id="WP_015788859.1">
    <property type="nucleotide sequence ID" value="NC_013158.1"/>
</dbReference>
<dbReference type="KEGG" id="hut:Huta_1104"/>
<name>C7NM75_HALUD</name>
<sequence>MSETDDADYEHLDDVEDGCGCAEVWETMSEHRESSGDAGVADD</sequence>
<dbReference type="eggNOG" id="arCOG10128">
    <property type="taxonomic scope" value="Archaea"/>
</dbReference>
<dbReference type="Proteomes" id="UP000002071">
    <property type="component" value="Chromosome"/>
</dbReference>
<dbReference type="EMBL" id="CP001687">
    <property type="protein sequence ID" value="ACV11283.1"/>
    <property type="molecule type" value="Genomic_DNA"/>
</dbReference>
<dbReference type="AlphaFoldDB" id="C7NM75"/>
<evidence type="ECO:0000313" key="2">
    <source>
        <dbReference type="Proteomes" id="UP000002071"/>
    </source>
</evidence>
<dbReference type="GeneID" id="80457760"/>
<accession>C7NM75</accession>
<dbReference type="HOGENOM" id="CLU_172992_2_0_2"/>
<gene>
    <name evidence="1" type="ordered locus">Huta_1104</name>
</gene>
<proteinExistence type="predicted"/>
<keyword evidence="2" id="KW-1185">Reference proteome</keyword>
<evidence type="ECO:0000313" key="1">
    <source>
        <dbReference type="EMBL" id="ACV11283.1"/>
    </source>
</evidence>
<organism evidence="1 2">
    <name type="scientific">Halorhabdus utahensis (strain DSM 12940 / JCM 11049 / AX-2)</name>
    <dbReference type="NCBI Taxonomy" id="519442"/>
    <lineage>
        <taxon>Archaea</taxon>
        <taxon>Methanobacteriati</taxon>
        <taxon>Methanobacteriota</taxon>
        <taxon>Stenosarchaea group</taxon>
        <taxon>Halobacteria</taxon>
        <taxon>Halobacteriales</taxon>
        <taxon>Haloarculaceae</taxon>
        <taxon>Halorhabdus</taxon>
    </lineage>
</organism>
<reference evidence="1 2" key="1">
    <citation type="journal article" date="2009" name="Stand. Genomic Sci.">
        <title>Complete genome sequence of Halorhabdus utahensis type strain (AX-2).</title>
        <authorList>
            <person name="Anderson I."/>
            <person name="Tindall B.J."/>
            <person name="Pomrenke H."/>
            <person name="Goker M."/>
            <person name="Lapidus A."/>
            <person name="Nolan M."/>
            <person name="Copeland A."/>
            <person name="Glavina Del Rio T."/>
            <person name="Chen F."/>
            <person name="Tice H."/>
            <person name="Cheng J.F."/>
            <person name="Lucas S."/>
            <person name="Chertkov O."/>
            <person name="Bruce D."/>
            <person name="Brettin T."/>
            <person name="Detter J.C."/>
            <person name="Han C."/>
            <person name="Goodwin L."/>
            <person name="Land M."/>
            <person name="Hauser L."/>
            <person name="Chang Y.J."/>
            <person name="Jeffries C.D."/>
            <person name="Pitluck S."/>
            <person name="Pati A."/>
            <person name="Mavromatis K."/>
            <person name="Ivanova N."/>
            <person name="Ovchinnikova G."/>
            <person name="Chen A."/>
            <person name="Palaniappan K."/>
            <person name="Chain P."/>
            <person name="Rohde M."/>
            <person name="Bristow J."/>
            <person name="Eisen J.A."/>
            <person name="Markowitz V."/>
            <person name="Hugenholtz P."/>
            <person name="Kyrpides N.C."/>
            <person name="Klenk H.P."/>
        </authorList>
    </citation>
    <scope>NUCLEOTIDE SEQUENCE [LARGE SCALE GENOMIC DNA]</scope>
    <source>
        <strain evidence="2">DSM 12940 / JCM 11049 / AX-2</strain>
    </source>
</reference>
<protein>
    <submittedName>
        <fullName evidence="1">Uncharacterized protein</fullName>
    </submittedName>
</protein>